<evidence type="ECO:0000256" key="1">
    <source>
        <dbReference type="ARBA" id="ARBA00023002"/>
    </source>
</evidence>
<dbReference type="EMBL" id="BPFZ01000004">
    <property type="protein sequence ID" value="GIU66649.1"/>
    <property type="molecule type" value="Genomic_DNA"/>
</dbReference>
<dbReference type="SUPFAM" id="SSF52218">
    <property type="entry name" value="Flavoproteins"/>
    <property type="match status" value="1"/>
</dbReference>
<gene>
    <name evidence="3" type="ORF">PsB1_0803</name>
</gene>
<reference evidence="3" key="1">
    <citation type="submission" date="2021-05" db="EMBL/GenBank/DDBJ databases">
        <authorList>
            <person name="Tanabe Y."/>
        </authorList>
    </citation>
    <scope>NUCLEOTIDE SEQUENCE</scope>
    <source>
        <strain evidence="3">BOTRYCO-1</strain>
    </source>
</reference>
<dbReference type="PANTHER" id="PTHR47307:SF1">
    <property type="entry name" value="GLUTATHIONE-REGULATED POTASSIUM-EFFLUX SYSTEM ANCILLARY PROTEIN KEFG"/>
    <property type="match status" value="1"/>
</dbReference>
<evidence type="ECO:0000259" key="2">
    <source>
        <dbReference type="Pfam" id="PF02525"/>
    </source>
</evidence>
<name>A0ABQ4PUJ1_9PROT</name>
<comment type="caution">
    <text evidence="3">The sequence shown here is derived from an EMBL/GenBank/DDBJ whole genome shotgun (WGS) entry which is preliminary data.</text>
</comment>
<keyword evidence="1" id="KW-0560">Oxidoreductase</keyword>
<proteinExistence type="predicted"/>
<keyword evidence="4" id="KW-1185">Reference proteome</keyword>
<dbReference type="PANTHER" id="PTHR47307">
    <property type="entry name" value="GLUTATHIONE-REGULATED POTASSIUM-EFFLUX SYSTEM ANCILLARY PROTEIN KEFG"/>
    <property type="match status" value="1"/>
</dbReference>
<reference evidence="3" key="2">
    <citation type="journal article" date="2023" name="ISME Commun">
        <title>Characterization of a bloom-associated alphaproteobacterial lineage, 'Candidatus Phycosocius': insights into freshwater algal-bacterial interactions.</title>
        <authorList>
            <person name="Tanabe Y."/>
            <person name="Yamaguchi H."/>
            <person name="Yoshida M."/>
            <person name="Kai A."/>
            <person name="Okazaki Y."/>
        </authorList>
    </citation>
    <scope>NUCLEOTIDE SEQUENCE</scope>
    <source>
        <strain evidence="3">BOTRYCO-1</strain>
    </source>
</reference>
<evidence type="ECO:0000313" key="4">
    <source>
        <dbReference type="Proteomes" id="UP001161064"/>
    </source>
</evidence>
<dbReference type="InterPro" id="IPR029039">
    <property type="entry name" value="Flavoprotein-like_sf"/>
</dbReference>
<dbReference type="InterPro" id="IPR003680">
    <property type="entry name" value="Flavodoxin_fold"/>
</dbReference>
<dbReference type="InterPro" id="IPR046980">
    <property type="entry name" value="KefG/KefF"/>
</dbReference>
<dbReference type="Proteomes" id="UP001161064">
    <property type="component" value="Unassembled WGS sequence"/>
</dbReference>
<evidence type="ECO:0000313" key="3">
    <source>
        <dbReference type="EMBL" id="GIU66649.1"/>
    </source>
</evidence>
<accession>A0ABQ4PUJ1</accession>
<organism evidence="3 4">
    <name type="scientific">Candidatus Phycosocius spiralis</name>
    <dbReference type="NCBI Taxonomy" id="2815099"/>
    <lineage>
        <taxon>Bacteria</taxon>
        <taxon>Pseudomonadati</taxon>
        <taxon>Pseudomonadota</taxon>
        <taxon>Alphaproteobacteria</taxon>
        <taxon>Caulobacterales</taxon>
        <taxon>Caulobacterales incertae sedis</taxon>
        <taxon>Candidatus Phycosocius</taxon>
    </lineage>
</organism>
<dbReference type="Gene3D" id="3.40.50.360">
    <property type="match status" value="1"/>
</dbReference>
<dbReference type="RefSeq" id="WP_284359260.1">
    <property type="nucleotide sequence ID" value="NZ_BPFZ01000004.1"/>
</dbReference>
<dbReference type="Pfam" id="PF02525">
    <property type="entry name" value="Flavodoxin_2"/>
    <property type="match status" value="1"/>
</dbReference>
<feature type="domain" description="Flavodoxin-like fold" evidence="2">
    <location>
        <begin position="4"/>
        <end position="171"/>
    </location>
</feature>
<sequence length="178" mass="20170">MLDTILILFAHPSYARSRANRALRTVAESMEQVTLHDLYEAYPNFLIDVEAEQDLLVTHDHIVMMHPFFWYSAPSLVKEWLDVVLDYGWAYGEGGKALAGKTWTQAITTGGPATSYCSDGRNRFSMDELLRPFQATALLCHCVWQPPFVFHASRQASEQTLEEAATRFCDRLKGLTHG</sequence>
<protein>
    <recommendedName>
        <fullName evidence="2">Flavodoxin-like fold domain-containing protein</fullName>
    </recommendedName>
</protein>